<accession>A0ABV3LEA2</accession>
<protein>
    <submittedName>
        <fullName evidence="3">Type II CAAX endopeptidase family protein</fullName>
    </submittedName>
</protein>
<reference evidence="3 4" key="1">
    <citation type="submission" date="2024-06" db="EMBL/GenBank/DDBJ databases">
        <title>The Natural Products Discovery Center: Release of the First 8490 Sequenced Strains for Exploring Actinobacteria Biosynthetic Diversity.</title>
        <authorList>
            <person name="Kalkreuter E."/>
            <person name="Kautsar S.A."/>
            <person name="Yang D."/>
            <person name="Bader C.D."/>
            <person name="Teijaro C.N."/>
            <person name="Fluegel L."/>
            <person name="Davis C.M."/>
            <person name="Simpson J.R."/>
            <person name="Lauterbach L."/>
            <person name="Steele A.D."/>
            <person name="Gui C."/>
            <person name="Meng S."/>
            <person name="Li G."/>
            <person name="Viehrig K."/>
            <person name="Ye F."/>
            <person name="Su P."/>
            <person name="Kiefer A.F."/>
            <person name="Nichols A."/>
            <person name="Cepeda A.J."/>
            <person name="Yan W."/>
            <person name="Fan B."/>
            <person name="Jiang Y."/>
            <person name="Adhikari A."/>
            <person name="Zheng C.-J."/>
            <person name="Schuster L."/>
            <person name="Cowan T.M."/>
            <person name="Smanski M.J."/>
            <person name="Chevrette M.G."/>
            <person name="De Carvalho L.P.S."/>
            <person name="Shen B."/>
        </authorList>
    </citation>
    <scope>NUCLEOTIDE SEQUENCE [LARGE SCALE GENOMIC DNA]</scope>
    <source>
        <strain evidence="3 4">NPDC077434</strain>
    </source>
</reference>
<feature type="transmembrane region" description="Helical" evidence="1">
    <location>
        <begin position="47"/>
        <end position="67"/>
    </location>
</feature>
<keyword evidence="4" id="KW-1185">Reference proteome</keyword>
<evidence type="ECO:0000313" key="4">
    <source>
        <dbReference type="Proteomes" id="UP001553715"/>
    </source>
</evidence>
<keyword evidence="1" id="KW-1133">Transmembrane helix</keyword>
<evidence type="ECO:0000313" key="3">
    <source>
        <dbReference type="EMBL" id="MEW1973687.1"/>
    </source>
</evidence>
<sequence length="283" mass="29315">MTNTQRVQSTPQTGILSRAWVRATALVVGFAIVMIASNSIASALENPLAALLVGPLLAVLVLWLYGFAVRRIERRTVTELAPRRATRLVLIGLAGGIVLSAATVGILALFGGYRITGWGSVSGALSVVGMMCAIAVAEEVLFRGVIFGLVQRRWGTWLALAVSAVLFGLVHLVNPGATVWGAIAIAVEAGMMLAAAYVATGSLWLSIGLHLGWNIATVAIFGTVTSGSESRGAIVTATTSGPDWLTGGAFGPEASVIAVIVCSAATAVLIRIARRRGRIVSRA</sequence>
<organism evidence="3 4">
    <name type="scientific">Microbacterium profundi</name>
    <dbReference type="NCBI Taxonomy" id="450380"/>
    <lineage>
        <taxon>Bacteria</taxon>
        <taxon>Bacillati</taxon>
        <taxon>Actinomycetota</taxon>
        <taxon>Actinomycetes</taxon>
        <taxon>Micrococcales</taxon>
        <taxon>Microbacteriaceae</taxon>
        <taxon>Microbacterium</taxon>
    </lineage>
</organism>
<feature type="domain" description="CAAX prenyl protease 2/Lysostaphin resistance protein A-like" evidence="2">
    <location>
        <begin position="124"/>
        <end position="215"/>
    </location>
</feature>
<dbReference type="EMBL" id="JBFBMH010000001">
    <property type="protein sequence ID" value="MEW1973687.1"/>
    <property type="molecule type" value="Genomic_DNA"/>
</dbReference>
<dbReference type="Pfam" id="PF02517">
    <property type="entry name" value="Rce1-like"/>
    <property type="match status" value="1"/>
</dbReference>
<dbReference type="RefSeq" id="WP_366232093.1">
    <property type="nucleotide sequence ID" value="NZ_JBFBMH010000001.1"/>
</dbReference>
<feature type="transmembrane region" description="Helical" evidence="1">
    <location>
        <begin position="123"/>
        <end position="142"/>
    </location>
</feature>
<dbReference type="PANTHER" id="PTHR39430">
    <property type="entry name" value="MEMBRANE-ASSOCIATED PROTEASE-RELATED"/>
    <property type="match status" value="1"/>
</dbReference>
<keyword evidence="1" id="KW-0472">Membrane</keyword>
<evidence type="ECO:0000259" key="2">
    <source>
        <dbReference type="Pfam" id="PF02517"/>
    </source>
</evidence>
<comment type="caution">
    <text evidence="3">The sequence shown here is derived from an EMBL/GenBank/DDBJ whole genome shotgun (WGS) entry which is preliminary data.</text>
</comment>
<proteinExistence type="predicted"/>
<dbReference type="PANTHER" id="PTHR39430:SF1">
    <property type="entry name" value="PROTEASE"/>
    <property type="match status" value="1"/>
</dbReference>
<dbReference type="Proteomes" id="UP001553715">
    <property type="component" value="Unassembled WGS sequence"/>
</dbReference>
<feature type="transmembrane region" description="Helical" evidence="1">
    <location>
        <begin position="20"/>
        <end position="41"/>
    </location>
</feature>
<name>A0ABV3LEA2_9MICO</name>
<keyword evidence="1" id="KW-0812">Transmembrane</keyword>
<feature type="transmembrane region" description="Helical" evidence="1">
    <location>
        <begin position="179"/>
        <end position="199"/>
    </location>
</feature>
<feature type="transmembrane region" description="Helical" evidence="1">
    <location>
        <begin position="254"/>
        <end position="273"/>
    </location>
</feature>
<dbReference type="InterPro" id="IPR003675">
    <property type="entry name" value="Rce1/LyrA-like_dom"/>
</dbReference>
<feature type="transmembrane region" description="Helical" evidence="1">
    <location>
        <begin position="88"/>
        <end position="111"/>
    </location>
</feature>
<evidence type="ECO:0000256" key="1">
    <source>
        <dbReference type="SAM" id="Phobius"/>
    </source>
</evidence>
<feature type="transmembrane region" description="Helical" evidence="1">
    <location>
        <begin position="211"/>
        <end position="234"/>
    </location>
</feature>
<gene>
    <name evidence="3" type="ORF">AB0301_01205</name>
</gene>
<feature type="transmembrane region" description="Helical" evidence="1">
    <location>
        <begin position="154"/>
        <end position="173"/>
    </location>
</feature>